<comment type="caution">
    <text evidence="1">The sequence shown here is derived from an EMBL/GenBank/DDBJ whole genome shotgun (WGS) entry which is preliminary data.</text>
</comment>
<gene>
    <name evidence="1" type="ORF">NDU88_005067</name>
</gene>
<evidence type="ECO:0000313" key="2">
    <source>
        <dbReference type="Proteomes" id="UP001066276"/>
    </source>
</evidence>
<dbReference type="AlphaFoldDB" id="A0AAV7MWQ6"/>
<reference evidence="1" key="1">
    <citation type="journal article" date="2022" name="bioRxiv">
        <title>Sequencing and chromosome-scale assembly of the giantPleurodeles waltlgenome.</title>
        <authorList>
            <person name="Brown T."/>
            <person name="Elewa A."/>
            <person name="Iarovenko S."/>
            <person name="Subramanian E."/>
            <person name="Araus A.J."/>
            <person name="Petzold A."/>
            <person name="Susuki M."/>
            <person name="Suzuki K.-i.T."/>
            <person name="Hayashi T."/>
            <person name="Toyoda A."/>
            <person name="Oliveira C."/>
            <person name="Osipova E."/>
            <person name="Leigh N.D."/>
            <person name="Simon A."/>
            <person name="Yun M.H."/>
        </authorList>
    </citation>
    <scope>NUCLEOTIDE SEQUENCE</scope>
    <source>
        <strain evidence="1">20211129_DDA</strain>
        <tissue evidence="1">Liver</tissue>
    </source>
</reference>
<keyword evidence="2" id="KW-1185">Reference proteome</keyword>
<name>A0AAV7MWQ6_PLEWA</name>
<evidence type="ECO:0000313" key="1">
    <source>
        <dbReference type="EMBL" id="KAJ1107677.1"/>
    </source>
</evidence>
<dbReference type="EMBL" id="JANPWB010000013">
    <property type="protein sequence ID" value="KAJ1107677.1"/>
    <property type="molecule type" value="Genomic_DNA"/>
</dbReference>
<accession>A0AAV7MWQ6</accession>
<sequence>MRRDGEVSLWRMEETAMPGWSRLQRRRRDEHAHTLWTELCSSYTGEEHVELDTPITTDEIHMARNKTPGMDGLPVEYYATFAKQLTTPYLEVLGEAQMRG</sequence>
<organism evidence="1 2">
    <name type="scientific">Pleurodeles waltl</name>
    <name type="common">Iberian ribbed newt</name>
    <dbReference type="NCBI Taxonomy" id="8319"/>
    <lineage>
        <taxon>Eukaryota</taxon>
        <taxon>Metazoa</taxon>
        <taxon>Chordata</taxon>
        <taxon>Craniata</taxon>
        <taxon>Vertebrata</taxon>
        <taxon>Euteleostomi</taxon>
        <taxon>Amphibia</taxon>
        <taxon>Batrachia</taxon>
        <taxon>Caudata</taxon>
        <taxon>Salamandroidea</taxon>
        <taxon>Salamandridae</taxon>
        <taxon>Pleurodelinae</taxon>
        <taxon>Pleurodeles</taxon>
    </lineage>
</organism>
<dbReference type="Proteomes" id="UP001066276">
    <property type="component" value="Chromosome 9"/>
</dbReference>
<protein>
    <submittedName>
        <fullName evidence="1">Uncharacterized protein</fullName>
    </submittedName>
</protein>
<proteinExistence type="predicted"/>